<dbReference type="Pfam" id="PF07669">
    <property type="entry name" value="Eco57I"/>
    <property type="match status" value="1"/>
</dbReference>
<name>A0ABR4XKU0_9PORP</name>
<feature type="domain" description="DNA methylase adenine-specific" evidence="8">
    <location>
        <begin position="376"/>
        <end position="444"/>
    </location>
</feature>
<evidence type="ECO:0000256" key="2">
    <source>
        <dbReference type="ARBA" id="ARBA00011900"/>
    </source>
</evidence>
<dbReference type="InterPro" id="IPR002052">
    <property type="entry name" value="DNA_methylase_N6_adenine_CS"/>
</dbReference>
<evidence type="ECO:0000259" key="8">
    <source>
        <dbReference type="Pfam" id="PF02384"/>
    </source>
</evidence>
<dbReference type="Proteomes" id="UP000030101">
    <property type="component" value="Unassembled WGS sequence"/>
</dbReference>
<evidence type="ECO:0000313" key="10">
    <source>
        <dbReference type="EMBL" id="KGN92442.1"/>
    </source>
</evidence>
<evidence type="ECO:0000259" key="9">
    <source>
        <dbReference type="Pfam" id="PF07669"/>
    </source>
</evidence>
<keyword evidence="5" id="KW-0949">S-adenosyl-L-methionine</keyword>
<comment type="catalytic activity">
    <reaction evidence="7">
        <text>a 2'-deoxyadenosine in DNA + S-adenosyl-L-methionine = an N(6)-methyl-2'-deoxyadenosine in DNA + S-adenosyl-L-homocysteine + H(+)</text>
        <dbReference type="Rhea" id="RHEA:15197"/>
        <dbReference type="Rhea" id="RHEA-COMP:12418"/>
        <dbReference type="Rhea" id="RHEA-COMP:12419"/>
        <dbReference type="ChEBI" id="CHEBI:15378"/>
        <dbReference type="ChEBI" id="CHEBI:57856"/>
        <dbReference type="ChEBI" id="CHEBI:59789"/>
        <dbReference type="ChEBI" id="CHEBI:90615"/>
        <dbReference type="ChEBI" id="CHEBI:90616"/>
        <dbReference type="EC" id="2.1.1.72"/>
    </reaction>
</comment>
<dbReference type="PANTHER" id="PTHR33841">
    <property type="entry name" value="DNA METHYLTRANSFERASE YEEA-RELATED"/>
    <property type="match status" value="1"/>
</dbReference>
<evidence type="ECO:0000256" key="5">
    <source>
        <dbReference type="ARBA" id="ARBA00022691"/>
    </source>
</evidence>
<comment type="similarity">
    <text evidence="1">Belongs to the N(4)/N(6)-methyltransferase family.</text>
</comment>
<dbReference type="PRINTS" id="PR00507">
    <property type="entry name" value="N12N6MTFRASE"/>
</dbReference>
<dbReference type="EC" id="2.1.1.72" evidence="2"/>
<comment type="caution">
    <text evidence="10">The sequence shown here is derived from an EMBL/GenBank/DDBJ whole genome shotgun (WGS) entry which is preliminary data.</text>
</comment>
<evidence type="ECO:0000256" key="1">
    <source>
        <dbReference type="ARBA" id="ARBA00006594"/>
    </source>
</evidence>
<reference evidence="10 11" key="1">
    <citation type="submission" date="2014-08" db="EMBL/GenBank/DDBJ databases">
        <title>Porphyromonas canoris strain:OH2762 Genome sequencing.</title>
        <authorList>
            <person name="Wallis C."/>
            <person name="Deusch O."/>
            <person name="O'Flynn C."/>
            <person name="Davis I."/>
            <person name="Jospin G."/>
            <person name="Darling A.E."/>
            <person name="Coil D.A."/>
            <person name="Alexiev A."/>
            <person name="Horsfall A."/>
            <person name="Kirkwood N."/>
            <person name="Harris S."/>
            <person name="Eisen J.A."/>
        </authorList>
    </citation>
    <scope>NUCLEOTIDE SEQUENCE [LARGE SCALE GENOMIC DNA]</scope>
    <source>
        <strain evidence="11">COT-108 OH2762</strain>
    </source>
</reference>
<keyword evidence="4" id="KW-0808">Transferase</keyword>
<gene>
    <name evidence="10" type="ORF">HQ43_05320</name>
</gene>
<organism evidence="10 11">
    <name type="scientific">Porphyromonas canoris</name>
    <dbReference type="NCBI Taxonomy" id="36875"/>
    <lineage>
        <taxon>Bacteria</taxon>
        <taxon>Pseudomonadati</taxon>
        <taxon>Bacteroidota</taxon>
        <taxon>Bacteroidia</taxon>
        <taxon>Bacteroidales</taxon>
        <taxon>Porphyromonadaceae</taxon>
        <taxon>Porphyromonas</taxon>
    </lineage>
</organism>
<proteinExistence type="inferred from homology"/>
<dbReference type="PROSITE" id="PS00092">
    <property type="entry name" value="N6_MTASE"/>
    <property type="match status" value="1"/>
</dbReference>
<accession>A0ABR4XKU0</accession>
<evidence type="ECO:0000256" key="3">
    <source>
        <dbReference type="ARBA" id="ARBA00022603"/>
    </source>
</evidence>
<keyword evidence="3" id="KW-0489">Methyltransferase</keyword>
<dbReference type="InterPro" id="IPR011639">
    <property type="entry name" value="MethylTrfase_TaqI-like_dom"/>
</dbReference>
<evidence type="ECO:0000256" key="4">
    <source>
        <dbReference type="ARBA" id="ARBA00022679"/>
    </source>
</evidence>
<evidence type="ECO:0000256" key="7">
    <source>
        <dbReference type="ARBA" id="ARBA00047942"/>
    </source>
</evidence>
<protein>
    <recommendedName>
        <fullName evidence="2">site-specific DNA-methyltransferase (adenine-specific)</fullName>
        <ecNumber evidence="2">2.1.1.72</ecNumber>
    </recommendedName>
</protein>
<dbReference type="EMBL" id="JQZV01000010">
    <property type="protein sequence ID" value="KGN92442.1"/>
    <property type="molecule type" value="Genomic_DNA"/>
</dbReference>
<evidence type="ECO:0000313" key="11">
    <source>
        <dbReference type="Proteomes" id="UP000030101"/>
    </source>
</evidence>
<evidence type="ECO:0000256" key="6">
    <source>
        <dbReference type="ARBA" id="ARBA00022747"/>
    </source>
</evidence>
<feature type="domain" description="Type II methyltransferase M.TaqI-like" evidence="9">
    <location>
        <begin position="464"/>
        <end position="716"/>
    </location>
</feature>
<dbReference type="Pfam" id="PF02384">
    <property type="entry name" value="N6_Mtase"/>
    <property type="match status" value="1"/>
</dbReference>
<dbReference type="RefSeq" id="WP_152567487.1">
    <property type="nucleotide sequence ID" value="NZ_JQZV01000010.1"/>
</dbReference>
<dbReference type="InterPro" id="IPR003356">
    <property type="entry name" value="DNA_methylase_A-5"/>
</dbReference>
<dbReference type="Gene3D" id="3.40.50.150">
    <property type="entry name" value="Vaccinia Virus protein VP39"/>
    <property type="match status" value="1"/>
</dbReference>
<dbReference type="InterPro" id="IPR029063">
    <property type="entry name" value="SAM-dependent_MTases_sf"/>
</dbReference>
<dbReference type="PANTHER" id="PTHR33841:SF4">
    <property type="entry name" value="RESTRICTION MODIFICATION SYSTEM DNA SPECIFICITY DOMAIN"/>
    <property type="match status" value="1"/>
</dbReference>
<keyword evidence="6" id="KW-0680">Restriction system</keyword>
<dbReference type="InterPro" id="IPR050953">
    <property type="entry name" value="N4_N6_ade-DNA_methylase"/>
</dbReference>
<sequence length="1102" mass="126504">MSNYSNISRWLKSGEYRSLIDSVLTKIVRNCELSNSEADTSSIFEREIYYLVRSQLGIELSFSKESPIEGIVHKFEGLSSRKSGHGRLDAVVNNIIIEYKHHTKLTTEKQITSAFEQVKDYLIAIDKNENIRYDAILTDGIKVAYFQFIGDVVRNTALRTITVDDIDRIVKAILNNQSKKFDPSNIVKDFSISPKSLSVSKKIAKILYNQLTSDITEKSEMLYSEWKELMHLSVADNGKSNDIAKRRKDLSLIFDCNISNTETEYKALFALQTTYAIIVKLIACKVVDKLNFNEETHEYHDLSVLAFDKTQKFFQKMEDGYSYTSLEIRNFLEGDFFSWYADSSQWSEGFWKDIREIIKTLDDYSSFSLNVKYNPIDIFKDLYMSIIPQSVRHSMGEYFTPEWLADCVVTEALTTITKTQWTAIDPCCGSGIFIIALIKKVVGNIDINELSKSQRKELLNSILNRVHGIDINPLSVLSARVSYYIAIQQFCEVEDVEIPIFLGDSAIVPIRESVDGVDCYRYAINNNKFGQLKVLLPVSFVNKADFGKNMSNLQALVKAESPEALYKSIIQGFSEEEKSSVTLMESVKKLAVDLVKLHKNKWDGIWIRITTNFMLIARLQKHDLIVGNPPWVKWEHLPSAYTKKIKEFCNIRHIFCNDGMYGGAQLNICALISNVAATNWLHRNGILAFLMPDSLMSQNSYEEFRNFYIDDEKKERLYLQKLDRWCAPLRPFKVGKKSVSQDFNTYYYSSQFVDYKDGVKVRSISKKDKVNDLVINNCASFIDAEEYLDIKEVSARQLAENSTQFTYVSARFDFSAIIGDTFYNYRTGVESTPFEVFKMVGVGCSNQPNHYRFKNKILKASKYKVDNIPVNGWDFPVELLYPMIEGPAITPYSVNWDNNFHIIPYNQDNTSLPIPLDKLLESNEELATYFCKHKELLEQQSDKSKNMHRGKEFYALSKIGPYTFAPFIVAARDNSNFCSSVIRPVHTPWGELKQAICVKHTIIISQDIKGNFISEDESHYINAILNSTIVRSYIHATFKTNGFSLKKSNLCMPKFDSSNRLHSRLAILSRIATLPQNAEKRERISDLSSYIYIQVCTEYKSM</sequence>
<dbReference type="SUPFAM" id="SSF53335">
    <property type="entry name" value="S-adenosyl-L-methionine-dependent methyltransferases"/>
    <property type="match status" value="1"/>
</dbReference>
<keyword evidence="11" id="KW-1185">Reference proteome</keyword>